<dbReference type="Proteomes" id="UP000663760">
    <property type="component" value="Chromosome 7"/>
</dbReference>
<evidence type="ECO:0000313" key="1">
    <source>
        <dbReference type="EMBL" id="CAA7400081.1"/>
    </source>
</evidence>
<dbReference type="OrthoDB" id="670306at2759"/>
<dbReference type="EMBL" id="LR746270">
    <property type="protein sequence ID" value="CAA7400081.1"/>
    <property type="molecule type" value="Genomic_DNA"/>
</dbReference>
<name>A0A7I8KR62_SPIIN</name>
<gene>
    <name evidence="1" type="ORF">SI8410_07010751</name>
</gene>
<organism evidence="1 2">
    <name type="scientific">Spirodela intermedia</name>
    <name type="common">Intermediate duckweed</name>
    <dbReference type="NCBI Taxonomy" id="51605"/>
    <lineage>
        <taxon>Eukaryota</taxon>
        <taxon>Viridiplantae</taxon>
        <taxon>Streptophyta</taxon>
        <taxon>Embryophyta</taxon>
        <taxon>Tracheophyta</taxon>
        <taxon>Spermatophyta</taxon>
        <taxon>Magnoliopsida</taxon>
        <taxon>Liliopsida</taxon>
        <taxon>Araceae</taxon>
        <taxon>Lemnoideae</taxon>
        <taxon>Spirodela</taxon>
    </lineage>
</organism>
<protein>
    <submittedName>
        <fullName evidence="1">Uncharacterized protein</fullName>
    </submittedName>
</protein>
<reference evidence="1" key="1">
    <citation type="submission" date="2020-02" db="EMBL/GenBank/DDBJ databases">
        <authorList>
            <person name="Scholz U."/>
            <person name="Mascher M."/>
            <person name="Fiebig A."/>
        </authorList>
    </citation>
    <scope>NUCLEOTIDE SEQUENCE</scope>
</reference>
<proteinExistence type="predicted"/>
<evidence type="ECO:0000313" key="2">
    <source>
        <dbReference type="Proteomes" id="UP000663760"/>
    </source>
</evidence>
<dbReference type="AlphaFoldDB" id="A0A7I8KR62"/>
<keyword evidence="2" id="KW-1185">Reference proteome</keyword>
<sequence length="106" mass="11819">MNVFGDPAEDVIPVTLLEDQTIMEVSDWLWVFSDGTVDQTWTGPLEVQFLEILYFPSASASDTSSPLAVRVCLPAGSEVGLRFPVFRHFHGNRFYTSRPNANGILK</sequence>
<accession>A0A7I8KR62</accession>